<evidence type="ECO:0000313" key="2">
    <source>
        <dbReference type="Proteomes" id="UP000322699"/>
    </source>
</evidence>
<name>A0A5B1CGW8_9BACT</name>
<evidence type="ECO:0000313" key="1">
    <source>
        <dbReference type="EMBL" id="KAA1259432.1"/>
    </source>
</evidence>
<protein>
    <submittedName>
        <fullName evidence="1">Uncharacterized protein</fullName>
    </submittedName>
</protein>
<organism evidence="1 2">
    <name type="scientific">Rubripirellula obstinata</name>
    <dbReference type="NCBI Taxonomy" id="406547"/>
    <lineage>
        <taxon>Bacteria</taxon>
        <taxon>Pseudomonadati</taxon>
        <taxon>Planctomycetota</taxon>
        <taxon>Planctomycetia</taxon>
        <taxon>Pirellulales</taxon>
        <taxon>Pirellulaceae</taxon>
        <taxon>Rubripirellula</taxon>
    </lineage>
</organism>
<dbReference type="EMBL" id="VRLW01000001">
    <property type="protein sequence ID" value="KAA1259432.1"/>
    <property type="molecule type" value="Genomic_DNA"/>
</dbReference>
<proteinExistence type="predicted"/>
<comment type="caution">
    <text evidence="1">The sequence shown here is derived from an EMBL/GenBank/DDBJ whole genome shotgun (WGS) entry which is preliminary data.</text>
</comment>
<accession>A0A5B1CGW8</accession>
<dbReference type="Proteomes" id="UP000322699">
    <property type="component" value="Unassembled WGS sequence"/>
</dbReference>
<sequence>MVLGIDAAFYLACSAPSFCPHIVLPNFSESRNRSTDSHRPANRSAGTGPVSDFFWQNDEGAKRWCSVLIPPFTSPAAHHRFAPTSFCPIFQRAEIVGPVPIGQPQAVRQGPDLYGLRKCLTMLCDDQSFGIHQFRPNDLHSRRHFPAASRRFDCQRRSNAAAIDWTFSTITKCHRDVRGDEDASSAWIVAAAGCRG</sequence>
<dbReference type="AlphaFoldDB" id="A0A5B1CGW8"/>
<reference evidence="1 2" key="1">
    <citation type="submission" date="2019-08" db="EMBL/GenBank/DDBJ databases">
        <title>Deep-cultivation of Planctomycetes and their phenomic and genomic characterization uncovers novel biology.</title>
        <authorList>
            <person name="Wiegand S."/>
            <person name="Jogler M."/>
            <person name="Boedeker C."/>
            <person name="Pinto D."/>
            <person name="Vollmers J."/>
            <person name="Rivas-Marin E."/>
            <person name="Kohn T."/>
            <person name="Peeters S.H."/>
            <person name="Heuer A."/>
            <person name="Rast P."/>
            <person name="Oberbeckmann S."/>
            <person name="Bunk B."/>
            <person name="Jeske O."/>
            <person name="Meyerdierks A."/>
            <person name="Storesund J.E."/>
            <person name="Kallscheuer N."/>
            <person name="Luecker S."/>
            <person name="Lage O.M."/>
            <person name="Pohl T."/>
            <person name="Merkel B.J."/>
            <person name="Hornburger P."/>
            <person name="Mueller R.-W."/>
            <person name="Bruemmer F."/>
            <person name="Labrenz M."/>
            <person name="Spormann A.M."/>
            <person name="Op Den Camp H."/>
            <person name="Overmann J."/>
            <person name="Amann R."/>
            <person name="Jetten M.S.M."/>
            <person name="Mascher T."/>
            <person name="Medema M.H."/>
            <person name="Devos D.P."/>
            <person name="Kaster A.-K."/>
            <person name="Ovreas L."/>
            <person name="Rohde M."/>
            <person name="Galperin M.Y."/>
            <person name="Jogler C."/>
        </authorList>
    </citation>
    <scope>NUCLEOTIDE SEQUENCE [LARGE SCALE GENOMIC DNA]</scope>
    <source>
        <strain evidence="1 2">LF1</strain>
    </source>
</reference>
<keyword evidence="2" id="KW-1185">Reference proteome</keyword>
<gene>
    <name evidence="1" type="ORF">LF1_19640</name>
</gene>